<feature type="coiled-coil region" evidence="1">
    <location>
        <begin position="112"/>
        <end position="146"/>
    </location>
</feature>
<evidence type="ECO:0000256" key="2">
    <source>
        <dbReference type="SAM" id="MobiDB-lite"/>
    </source>
</evidence>
<dbReference type="AlphaFoldDB" id="A0A388K4M4"/>
<feature type="coiled-coil region" evidence="1">
    <location>
        <begin position="20"/>
        <end position="70"/>
    </location>
</feature>
<gene>
    <name evidence="3" type="ORF">CBR_g48740</name>
</gene>
<reference evidence="3 4" key="1">
    <citation type="journal article" date="2018" name="Cell">
        <title>The Chara Genome: Secondary Complexity and Implications for Plant Terrestrialization.</title>
        <authorList>
            <person name="Nishiyama T."/>
            <person name="Sakayama H."/>
            <person name="Vries J.D."/>
            <person name="Buschmann H."/>
            <person name="Saint-Marcoux D."/>
            <person name="Ullrich K.K."/>
            <person name="Haas F.B."/>
            <person name="Vanderstraeten L."/>
            <person name="Becker D."/>
            <person name="Lang D."/>
            <person name="Vosolsobe S."/>
            <person name="Rombauts S."/>
            <person name="Wilhelmsson P.K.I."/>
            <person name="Janitza P."/>
            <person name="Kern R."/>
            <person name="Heyl A."/>
            <person name="Rumpler F."/>
            <person name="Villalobos L.I.A.C."/>
            <person name="Clay J.M."/>
            <person name="Skokan R."/>
            <person name="Toyoda A."/>
            <person name="Suzuki Y."/>
            <person name="Kagoshima H."/>
            <person name="Schijlen E."/>
            <person name="Tajeshwar N."/>
            <person name="Catarino B."/>
            <person name="Hetherington A.J."/>
            <person name="Saltykova A."/>
            <person name="Bonnot C."/>
            <person name="Breuninger H."/>
            <person name="Symeonidi A."/>
            <person name="Radhakrishnan G.V."/>
            <person name="Van Nieuwerburgh F."/>
            <person name="Deforce D."/>
            <person name="Chang C."/>
            <person name="Karol K.G."/>
            <person name="Hedrich R."/>
            <person name="Ulvskov P."/>
            <person name="Glockner G."/>
            <person name="Delwiche C.F."/>
            <person name="Petrasek J."/>
            <person name="Van de Peer Y."/>
            <person name="Friml J."/>
            <person name="Beilby M."/>
            <person name="Dolan L."/>
            <person name="Kohara Y."/>
            <person name="Sugano S."/>
            <person name="Fujiyama A."/>
            <person name="Delaux P.-M."/>
            <person name="Quint M."/>
            <person name="TheiBen G."/>
            <person name="Hagemann M."/>
            <person name="Harholt J."/>
            <person name="Dunand C."/>
            <person name="Zachgo S."/>
            <person name="Langdale J."/>
            <person name="Maumus F."/>
            <person name="Straeten D.V.D."/>
            <person name="Gould S.B."/>
            <person name="Rensing S.A."/>
        </authorList>
    </citation>
    <scope>NUCLEOTIDE SEQUENCE [LARGE SCALE GENOMIC DNA]</scope>
    <source>
        <strain evidence="3 4">S276</strain>
    </source>
</reference>
<dbReference type="Gramene" id="GBG64991">
    <property type="protein sequence ID" value="GBG64991"/>
    <property type="gene ID" value="CBR_g48740"/>
</dbReference>
<dbReference type="EMBL" id="BFEA01000056">
    <property type="protein sequence ID" value="GBG64991.1"/>
    <property type="molecule type" value="Genomic_DNA"/>
</dbReference>
<proteinExistence type="predicted"/>
<dbReference type="Proteomes" id="UP000265515">
    <property type="component" value="Unassembled WGS sequence"/>
</dbReference>
<evidence type="ECO:0000256" key="1">
    <source>
        <dbReference type="SAM" id="Coils"/>
    </source>
</evidence>
<comment type="caution">
    <text evidence="3">The sequence shown here is derived from an EMBL/GenBank/DDBJ whole genome shotgun (WGS) entry which is preliminary data.</text>
</comment>
<feature type="region of interest" description="Disordered" evidence="2">
    <location>
        <begin position="227"/>
        <end position="266"/>
    </location>
</feature>
<protein>
    <submittedName>
        <fullName evidence="3">Uncharacterized protein</fullName>
    </submittedName>
</protein>
<sequence length="334" mass="38633">MVLPRQPWWKMNQEKLDRVYEFMASELEASQEAIREKEKLLKEEEERRRAEEVEEKALRKLKERQDFEERISSIVGTKINDACELFLGKADQARSMPALADNRCREGNIGVRHILDLEKERLEKHIEQLRREHETIKKNMEELTRSGKQTGNALKRSAAGVCITSPPEALVRGKARVVGVATLTSDDFQKLLRAYNSVKEGKRIADMEVQALKERFEKAVSRLVRQGRTPRSNLSKRMNEATDDEDQDLHERHEDDLDDLTLRPSPPKRTYVSKAAAIERADFLKETKKHLKRLKKHGLQILCGKEGITFVPCEQAINEIAELRTSLTFDLRPQ</sequence>
<organism evidence="3 4">
    <name type="scientific">Chara braunii</name>
    <name type="common">Braun's stonewort</name>
    <dbReference type="NCBI Taxonomy" id="69332"/>
    <lineage>
        <taxon>Eukaryota</taxon>
        <taxon>Viridiplantae</taxon>
        <taxon>Streptophyta</taxon>
        <taxon>Charophyceae</taxon>
        <taxon>Charales</taxon>
        <taxon>Characeae</taxon>
        <taxon>Chara</taxon>
    </lineage>
</organism>
<evidence type="ECO:0000313" key="4">
    <source>
        <dbReference type="Proteomes" id="UP000265515"/>
    </source>
</evidence>
<accession>A0A388K4M4</accession>
<keyword evidence="4" id="KW-1185">Reference proteome</keyword>
<name>A0A388K4M4_CHABU</name>
<keyword evidence="1" id="KW-0175">Coiled coil</keyword>
<evidence type="ECO:0000313" key="3">
    <source>
        <dbReference type="EMBL" id="GBG64991.1"/>
    </source>
</evidence>